<evidence type="ECO:0000256" key="4">
    <source>
        <dbReference type="ARBA" id="ARBA00023125"/>
    </source>
</evidence>
<feature type="domain" description="RNA polymerase sigma-70 region 2" evidence="6">
    <location>
        <begin position="13"/>
        <end position="77"/>
    </location>
</feature>
<keyword evidence="2" id="KW-0805">Transcription regulation</keyword>
<evidence type="ECO:0000256" key="3">
    <source>
        <dbReference type="ARBA" id="ARBA00023082"/>
    </source>
</evidence>
<dbReference type="InterPro" id="IPR007627">
    <property type="entry name" value="RNA_pol_sigma70_r2"/>
</dbReference>
<dbReference type="GO" id="GO:0016987">
    <property type="term" value="F:sigma factor activity"/>
    <property type="evidence" value="ECO:0007669"/>
    <property type="project" value="UniProtKB-KW"/>
</dbReference>
<gene>
    <name evidence="8" type="ORF">HMPREF9420_1641</name>
</gene>
<dbReference type="SUPFAM" id="SSF88659">
    <property type="entry name" value="Sigma3 and sigma4 domains of RNA polymerase sigma factors"/>
    <property type="match status" value="1"/>
</dbReference>
<evidence type="ECO:0000256" key="1">
    <source>
        <dbReference type="ARBA" id="ARBA00010641"/>
    </source>
</evidence>
<evidence type="ECO:0000256" key="2">
    <source>
        <dbReference type="ARBA" id="ARBA00023015"/>
    </source>
</evidence>
<protein>
    <submittedName>
        <fullName evidence="8">Sigma-70 region 2</fullName>
    </submittedName>
</protein>
<name>E6MQ73_9BACT</name>
<dbReference type="HOGENOM" id="CLU_047691_3_0_10"/>
<dbReference type="eggNOG" id="COG1595">
    <property type="taxonomic scope" value="Bacteria"/>
</dbReference>
<dbReference type="GO" id="GO:0003677">
    <property type="term" value="F:DNA binding"/>
    <property type="evidence" value="ECO:0007669"/>
    <property type="project" value="UniProtKB-KW"/>
</dbReference>
<reference evidence="8 9" key="1">
    <citation type="submission" date="2010-12" db="EMBL/GenBank/DDBJ databases">
        <authorList>
            <person name="Muzny D."/>
            <person name="Qin X."/>
            <person name="Deng J."/>
            <person name="Jiang H."/>
            <person name="Liu Y."/>
            <person name="Qu J."/>
            <person name="Song X.-Z."/>
            <person name="Zhang L."/>
            <person name="Thornton R."/>
            <person name="Coyle M."/>
            <person name="Francisco L."/>
            <person name="Jackson L."/>
            <person name="Javaid M."/>
            <person name="Korchina V."/>
            <person name="Kovar C."/>
            <person name="Mata R."/>
            <person name="Mathew T."/>
            <person name="Ngo R."/>
            <person name="Nguyen L."/>
            <person name="Nguyen N."/>
            <person name="Okwuonu G."/>
            <person name="Ongeri F."/>
            <person name="Pham C."/>
            <person name="Simmons D."/>
            <person name="Wilczek-Boney K."/>
            <person name="Hale W."/>
            <person name="Jakkamsetti A."/>
            <person name="Pham P."/>
            <person name="Ruth R."/>
            <person name="San Lucas F."/>
            <person name="Warren J."/>
            <person name="Zhang J."/>
            <person name="Zhao Z."/>
            <person name="Zhou C."/>
            <person name="Zhu D."/>
            <person name="Lee S."/>
            <person name="Bess C."/>
            <person name="Blankenburg K."/>
            <person name="Forbes L."/>
            <person name="Fu Q."/>
            <person name="Gubbala S."/>
            <person name="Hirani K."/>
            <person name="Jayaseelan J.C."/>
            <person name="Lara F."/>
            <person name="Munidasa M."/>
            <person name="Palculict T."/>
            <person name="Patil S."/>
            <person name="Pu L.-L."/>
            <person name="Saada N."/>
            <person name="Tang L."/>
            <person name="Weissenberger G."/>
            <person name="Zhu Y."/>
            <person name="Hemphill L."/>
            <person name="Shang Y."/>
            <person name="Youmans B."/>
            <person name="Ayvaz T."/>
            <person name="Ross M."/>
            <person name="Santibanez J."/>
            <person name="Aqrawi P."/>
            <person name="Gross S."/>
            <person name="Joshi V."/>
            <person name="Fowler G."/>
            <person name="Nazareth L."/>
            <person name="Reid J."/>
            <person name="Worley K."/>
            <person name="Petrosino J."/>
            <person name="Highlander S."/>
            <person name="Gibbs R."/>
        </authorList>
    </citation>
    <scope>NUCLEOTIDE SEQUENCE [LARGE SCALE GENOMIC DNA]</scope>
    <source>
        <strain evidence="8 9">DSM 15606</strain>
    </source>
</reference>
<dbReference type="InterPro" id="IPR013324">
    <property type="entry name" value="RNA_pol_sigma_r3/r4-like"/>
</dbReference>
<sequence>MMTRDQFVRQISQEQAALRRFLTALCCGNSTTADDMAQDTLLKAYMQLSQYDERKRFASWLMKIAYHVFIDDRRKLKSHAEEPITSAKFIQDAQQTDNTFRYQALYLALESLSEKVRITMLLHYMQGYQVKEIAEITDATESAVKKQLSRGREELKKRLKDE</sequence>
<dbReference type="InterPro" id="IPR039425">
    <property type="entry name" value="RNA_pol_sigma-70-like"/>
</dbReference>
<dbReference type="Gene3D" id="1.10.10.10">
    <property type="entry name" value="Winged helix-like DNA-binding domain superfamily/Winged helix DNA-binding domain"/>
    <property type="match status" value="1"/>
</dbReference>
<dbReference type="InterPro" id="IPR014284">
    <property type="entry name" value="RNA_pol_sigma-70_dom"/>
</dbReference>
<evidence type="ECO:0000259" key="6">
    <source>
        <dbReference type="Pfam" id="PF04542"/>
    </source>
</evidence>
<evidence type="ECO:0000313" key="8">
    <source>
        <dbReference type="EMBL" id="EFV04219.1"/>
    </source>
</evidence>
<dbReference type="GO" id="GO:0006352">
    <property type="term" value="P:DNA-templated transcription initiation"/>
    <property type="evidence" value="ECO:0007669"/>
    <property type="project" value="InterPro"/>
</dbReference>
<comment type="similarity">
    <text evidence="1">Belongs to the sigma-70 factor family. ECF subfamily.</text>
</comment>
<dbReference type="OrthoDB" id="9780326at2"/>
<proteinExistence type="inferred from homology"/>
<evidence type="ECO:0000259" key="7">
    <source>
        <dbReference type="Pfam" id="PF08281"/>
    </source>
</evidence>
<evidence type="ECO:0000313" key="9">
    <source>
        <dbReference type="Proteomes" id="UP000003874"/>
    </source>
</evidence>
<dbReference type="Pfam" id="PF08281">
    <property type="entry name" value="Sigma70_r4_2"/>
    <property type="match status" value="1"/>
</dbReference>
<keyword evidence="5" id="KW-0804">Transcription</keyword>
<evidence type="ECO:0000256" key="5">
    <source>
        <dbReference type="ARBA" id="ARBA00023163"/>
    </source>
</evidence>
<dbReference type="NCBIfam" id="TIGR02937">
    <property type="entry name" value="sigma70-ECF"/>
    <property type="match status" value="1"/>
</dbReference>
<dbReference type="STRING" id="888832.HMPREF9420_1641"/>
<dbReference type="PANTHER" id="PTHR43133:SF8">
    <property type="entry name" value="RNA POLYMERASE SIGMA FACTOR HI_1459-RELATED"/>
    <property type="match status" value="1"/>
</dbReference>
<dbReference type="SUPFAM" id="SSF88946">
    <property type="entry name" value="Sigma2 domain of RNA polymerase sigma factors"/>
    <property type="match status" value="1"/>
</dbReference>
<accession>E6MQ73</accession>
<feature type="domain" description="RNA polymerase sigma factor 70 region 4 type 2" evidence="7">
    <location>
        <begin position="103"/>
        <end position="155"/>
    </location>
</feature>
<dbReference type="InterPro" id="IPR036388">
    <property type="entry name" value="WH-like_DNA-bd_sf"/>
</dbReference>
<organism evidence="8 9">
    <name type="scientific">Segatella salivae DSM 15606</name>
    <dbReference type="NCBI Taxonomy" id="888832"/>
    <lineage>
        <taxon>Bacteria</taxon>
        <taxon>Pseudomonadati</taxon>
        <taxon>Bacteroidota</taxon>
        <taxon>Bacteroidia</taxon>
        <taxon>Bacteroidales</taxon>
        <taxon>Prevotellaceae</taxon>
        <taxon>Segatella</taxon>
    </lineage>
</organism>
<comment type="caution">
    <text evidence="8">The sequence shown here is derived from an EMBL/GenBank/DDBJ whole genome shotgun (WGS) entry which is preliminary data.</text>
</comment>
<keyword evidence="4" id="KW-0238">DNA-binding</keyword>
<dbReference type="RefSeq" id="WP_007134901.1">
    <property type="nucleotide sequence ID" value="NZ_GL629647.1"/>
</dbReference>
<keyword evidence="3" id="KW-0731">Sigma factor</keyword>
<dbReference type="InterPro" id="IPR013325">
    <property type="entry name" value="RNA_pol_sigma_r2"/>
</dbReference>
<dbReference type="PANTHER" id="PTHR43133">
    <property type="entry name" value="RNA POLYMERASE ECF-TYPE SIGMA FACTO"/>
    <property type="match status" value="1"/>
</dbReference>
<dbReference type="Proteomes" id="UP000003874">
    <property type="component" value="Unassembled WGS sequence"/>
</dbReference>
<keyword evidence="9" id="KW-1185">Reference proteome</keyword>
<dbReference type="EMBL" id="AEQO01000137">
    <property type="protein sequence ID" value="EFV04219.1"/>
    <property type="molecule type" value="Genomic_DNA"/>
</dbReference>
<dbReference type="Pfam" id="PF04542">
    <property type="entry name" value="Sigma70_r2"/>
    <property type="match status" value="1"/>
</dbReference>
<dbReference type="Gene3D" id="1.10.1740.10">
    <property type="match status" value="1"/>
</dbReference>
<dbReference type="AlphaFoldDB" id="E6MQ73"/>
<dbReference type="InterPro" id="IPR013249">
    <property type="entry name" value="RNA_pol_sigma70_r4_t2"/>
</dbReference>